<feature type="region of interest" description="Disordered" evidence="1">
    <location>
        <begin position="1"/>
        <end position="31"/>
    </location>
</feature>
<feature type="region of interest" description="Disordered" evidence="1">
    <location>
        <begin position="135"/>
        <end position="166"/>
    </location>
</feature>
<feature type="compositionally biased region" description="Low complexity" evidence="1">
    <location>
        <begin position="287"/>
        <end position="304"/>
    </location>
</feature>
<proteinExistence type="predicted"/>
<dbReference type="EMBL" id="SNSC02000007">
    <property type="protein sequence ID" value="TID23116.1"/>
    <property type="molecule type" value="Genomic_DNA"/>
</dbReference>
<evidence type="ECO:0000313" key="3">
    <source>
        <dbReference type="Proteomes" id="UP000298493"/>
    </source>
</evidence>
<feature type="compositionally biased region" description="Low complexity" evidence="1">
    <location>
        <begin position="182"/>
        <end position="205"/>
    </location>
</feature>
<feature type="region of interest" description="Disordered" evidence="1">
    <location>
        <begin position="243"/>
        <end position="450"/>
    </location>
</feature>
<organism evidence="2 3">
    <name type="scientific">Venturia nashicola</name>
    <dbReference type="NCBI Taxonomy" id="86259"/>
    <lineage>
        <taxon>Eukaryota</taxon>
        <taxon>Fungi</taxon>
        <taxon>Dikarya</taxon>
        <taxon>Ascomycota</taxon>
        <taxon>Pezizomycotina</taxon>
        <taxon>Dothideomycetes</taxon>
        <taxon>Pleosporomycetidae</taxon>
        <taxon>Venturiales</taxon>
        <taxon>Venturiaceae</taxon>
        <taxon>Venturia</taxon>
    </lineage>
</organism>
<name>A0A4Z1PDD1_9PEZI</name>
<dbReference type="AlphaFoldDB" id="A0A4Z1PDD1"/>
<feature type="compositionally biased region" description="Basic and acidic residues" evidence="1">
    <location>
        <begin position="356"/>
        <end position="365"/>
    </location>
</feature>
<evidence type="ECO:0000256" key="1">
    <source>
        <dbReference type="SAM" id="MobiDB-lite"/>
    </source>
</evidence>
<feature type="compositionally biased region" description="Basic and acidic residues" evidence="1">
    <location>
        <begin position="259"/>
        <end position="271"/>
    </location>
</feature>
<gene>
    <name evidence="2" type="ORF">E6O75_ATG02290</name>
</gene>
<feature type="compositionally biased region" description="Basic and acidic residues" evidence="1">
    <location>
        <begin position="17"/>
        <end position="26"/>
    </location>
</feature>
<accession>A0A4Z1PDD1</accession>
<keyword evidence="3" id="KW-1185">Reference proteome</keyword>
<sequence length="450" mass="49865">MAADLAPTFGPPLILEKQTKSADERPSSIQSSEAFFDANEKLRIQTPNMSEISSTLSEPFSDQAFLQHEYQSSEEALSLMLDDMDLSDEEQEMEPDVVEDGLWNDIKCFDLDMAISICIIAVGQAKMINLGHFRSPQIRPSRPDRISPLPATIPSRSRERAPSMRVQTRFSNESLRHYTFSASPAELSPESSDASSDQSPATPSDELPVQSCTDCPDACSKGPRMDSLIDDAFDADKRHGSFFSTGHSEMSSMWAPPPSDREKEQESELVEKSPITPSFLQVDPFESNSSSSNSISGKSASSKSSHSRFRSISTKFSIFGLNKQDAKSEEPKKHLKKERRNSLFQPIAPQSMGRISNEEESRSNSRPESPQPAALVAPKQISPRDSTFSKKRMVARGANERQPAIVLPPCPYEDEDAPAQPVRSSTLGPRKRNGNDDLKRRKSLLSMVPH</sequence>
<comment type="caution">
    <text evidence="2">The sequence shown here is derived from an EMBL/GenBank/DDBJ whole genome shotgun (WGS) entry which is preliminary data.</text>
</comment>
<feature type="region of interest" description="Disordered" evidence="1">
    <location>
        <begin position="182"/>
        <end position="212"/>
    </location>
</feature>
<protein>
    <submittedName>
        <fullName evidence="2">Uncharacterized protein</fullName>
    </submittedName>
</protein>
<reference evidence="2 3" key="1">
    <citation type="submission" date="2019-04" db="EMBL/GenBank/DDBJ databases">
        <title>High contiguity whole genome sequence and gene annotation resource for two Venturia nashicola isolates.</title>
        <authorList>
            <person name="Prokchorchik M."/>
            <person name="Won K."/>
            <person name="Lee Y."/>
            <person name="Choi E.D."/>
            <person name="Segonzac C."/>
            <person name="Sohn K.H."/>
        </authorList>
    </citation>
    <scope>NUCLEOTIDE SEQUENCE [LARGE SCALE GENOMIC DNA]</scope>
    <source>
        <strain evidence="2 3">PRI2</strain>
    </source>
</reference>
<evidence type="ECO:0000313" key="2">
    <source>
        <dbReference type="EMBL" id="TID23116.1"/>
    </source>
</evidence>
<dbReference type="Proteomes" id="UP000298493">
    <property type="component" value="Unassembled WGS sequence"/>
</dbReference>